<sequence>MRKIGMVILLLVIMVGTFTGCGPDQAKIQKEFLAMLEEPATEETIEKASAYLDKYLSKLDLEYGSHMVVSFEDYVLSYDISGVDYSQWADRFEKEVYPSLTDLYRMKASEQSSPMAEDSILKISWEELAQRAYDMETFIGQYQEEHLIKEDATWMYGNYLNALVMGTNGTPIFDYKTHAFSEEAKAAYAAFINKNQGSTTAWVLTEYFTYLDSIGYTMNYNDKVSSKLFFDTCDWLVSEAGKRVYQ</sequence>
<accession>A0A8J8B0I7</accession>
<reference evidence="1" key="2">
    <citation type="submission" date="2021-04" db="EMBL/GenBank/DDBJ databases">
        <authorList>
            <person name="Liu J."/>
        </authorList>
    </citation>
    <scope>NUCLEOTIDE SEQUENCE</scope>
    <source>
        <strain evidence="1">BAD-6</strain>
    </source>
</reference>
<comment type="caution">
    <text evidence="1">The sequence shown here is derived from an EMBL/GenBank/DDBJ whole genome shotgun (WGS) entry which is preliminary data.</text>
</comment>
<organism evidence="1 2">
    <name type="scientific">Sinanaerobacter chloroacetimidivorans</name>
    <dbReference type="NCBI Taxonomy" id="2818044"/>
    <lineage>
        <taxon>Bacteria</taxon>
        <taxon>Bacillati</taxon>
        <taxon>Bacillota</taxon>
        <taxon>Clostridia</taxon>
        <taxon>Peptostreptococcales</taxon>
        <taxon>Anaerovoracaceae</taxon>
        <taxon>Sinanaerobacter</taxon>
    </lineage>
</organism>
<dbReference type="PROSITE" id="PS51257">
    <property type="entry name" value="PROKAR_LIPOPROTEIN"/>
    <property type="match status" value="1"/>
</dbReference>
<dbReference type="AlphaFoldDB" id="A0A8J8B0I7"/>
<dbReference type="EMBL" id="JAGSND010000002">
    <property type="protein sequence ID" value="MBR0597219.1"/>
    <property type="molecule type" value="Genomic_DNA"/>
</dbReference>
<evidence type="ECO:0000313" key="2">
    <source>
        <dbReference type="Proteomes" id="UP000675664"/>
    </source>
</evidence>
<reference evidence="1" key="1">
    <citation type="submission" date="2021-04" db="EMBL/GenBank/DDBJ databases">
        <title>Sinoanaerobacter chloroacetimidivorans sp. nov., an obligate anaerobic bacterium isolated from anaerobic sludge.</title>
        <authorList>
            <person name="Bao Y."/>
        </authorList>
    </citation>
    <scope>NUCLEOTIDE SEQUENCE</scope>
    <source>
        <strain evidence="1">BAD-6</strain>
    </source>
</reference>
<dbReference type="RefSeq" id="WP_227017346.1">
    <property type="nucleotide sequence ID" value="NZ_JAGSND010000002.1"/>
</dbReference>
<proteinExistence type="predicted"/>
<evidence type="ECO:0000313" key="1">
    <source>
        <dbReference type="EMBL" id="MBR0597219.1"/>
    </source>
</evidence>
<name>A0A8J8B0I7_9FIRM</name>
<gene>
    <name evidence="1" type="ORF">KCX82_05000</name>
</gene>
<keyword evidence="2" id="KW-1185">Reference proteome</keyword>
<protein>
    <submittedName>
        <fullName evidence="1">Uncharacterized protein</fullName>
    </submittedName>
</protein>
<dbReference type="Proteomes" id="UP000675664">
    <property type="component" value="Unassembled WGS sequence"/>
</dbReference>